<proteinExistence type="predicted"/>
<evidence type="ECO:0000256" key="1">
    <source>
        <dbReference type="ARBA" id="ARBA00004141"/>
    </source>
</evidence>
<dbReference type="GO" id="GO:0004252">
    <property type="term" value="F:serine-type endopeptidase activity"/>
    <property type="evidence" value="ECO:0007669"/>
    <property type="project" value="InterPro"/>
</dbReference>
<feature type="domain" description="Peptidase S54 rhomboid" evidence="8">
    <location>
        <begin position="140"/>
        <end position="277"/>
    </location>
</feature>
<dbReference type="Gene3D" id="3.30.70.2350">
    <property type="match status" value="1"/>
</dbReference>
<feature type="domain" description="Peptidase S54 GlpG peptidase N-terminal" evidence="9">
    <location>
        <begin position="1"/>
        <end position="83"/>
    </location>
</feature>
<evidence type="ECO:0000256" key="6">
    <source>
        <dbReference type="ARBA" id="ARBA00023136"/>
    </source>
</evidence>
<dbReference type="InterPro" id="IPR022764">
    <property type="entry name" value="Peptidase_S54_rhomboid_dom"/>
</dbReference>
<evidence type="ECO:0000256" key="4">
    <source>
        <dbReference type="ARBA" id="ARBA00022692"/>
    </source>
</evidence>
<dbReference type="EMBL" id="QZEI01000101">
    <property type="protein sequence ID" value="RLV58072.1"/>
    <property type="molecule type" value="Genomic_DNA"/>
</dbReference>
<gene>
    <name evidence="10" type="primary">glpG</name>
    <name evidence="10" type="ORF">D5018_19230</name>
</gene>
<feature type="transmembrane region" description="Helical" evidence="7">
    <location>
        <begin position="150"/>
        <end position="169"/>
    </location>
</feature>
<dbReference type="InterPro" id="IPR022732">
    <property type="entry name" value="Peptidase_S54_GlpG_N"/>
</dbReference>
<feature type="transmembrane region" description="Helical" evidence="7">
    <location>
        <begin position="201"/>
        <end position="220"/>
    </location>
</feature>
<evidence type="ECO:0000259" key="9">
    <source>
        <dbReference type="Pfam" id="PF12122"/>
    </source>
</evidence>
<dbReference type="GO" id="GO:0006508">
    <property type="term" value="P:proteolysis"/>
    <property type="evidence" value="ECO:0007669"/>
    <property type="project" value="UniProtKB-KW"/>
</dbReference>
<keyword evidence="5 7" id="KW-1133">Transmembrane helix</keyword>
<comment type="caution">
    <text evidence="10">The sequence shown here is derived from an EMBL/GenBank/DDBJ whole genome shotgun (WGS) entry which is preliminary data.</text>
</comment>
<dbReference type="GO" id="GO:0016020">
    <property type="term" value="C:membrane"/>
    <property type="evidence" value="ECO:0007669"/>
    <property type="project" value="UniProtKB-SubCell"/>
</dbReference>
<keyword evidence="10" id="KW-0645">Protease</keyword>
<feature type="transmembrane region" description="Helical" evidence="7">
    <location>
        <begin position="176"/>
        <end position="195"/>
    </location>
</feature>
<keyword evidence="6 7" id="KW-0472">Membrane</keyword>
<evidence type="ECO:0000259" key="8">
    <source>
        <dbReference type="Pfam" id="PF01694"/>
    </source>
</evidence>
<feature type="transmembrane region" description="Helical" evidence="7">
    <location>
        <begin position="99"/>
        <end position="119"/>
    </location>
</feature>
<dbReference type="InterPro" id="IPR038236">
    <property type="entry name" value="GlpG_N_sf"/>
</dbReference>
<evidence type="ECO:0000256" key="3">
    <source>
        <dbReference type="ARBA" id="ARBA00022519"/>
    </source>
</evidence>
<keyword evidence="10" id="KW-0378">Hydrolase</keyword>
<dbReference type="SUPFAM" id="SSF144091">
    <property type="entry name" value="Rhomboid-like"/>
    <property type="match status" value="1"/>
</dbReference>
<feature type="transmembrane region" description="Helical" evidence="7">
    <location>
        <begin position="232"/>
        <end position="252"/>
    </location>
</feature>
<name>A0A3L8PVH8_9GAMM</name>
<reference evidence="10 11" key="1">
    <citation type="submission" date="2018-09" db="EMBL/GenBank/DDBJ databases">
        <title>Phylogeny of the Shewanellaceae, and recommendation for two new genera, Pseudoshewanella and Parashewanella.</title>
        <authorList>
            <person name="Wang G."/>
        </authorList>
    </citation>
    <scope>NUCLEOTIDE SEQUENCE [LARGE SCALE GENOMIC DNA]</scope>
    <source>
        <strain evidence="10 11">C51</strain>
    </source>
</reference>
<comment type="subcellular location">
    <subcellularLocation>
        <location evidence="1">Membrane</location>
        <topology evidence="1">Multi-pass membrane protein</topology>
    </subcellularLocation>
</comment>
<keyword evidence="3" id="KW-0997">Cell inner membrane</keyword>
<evidence type="ECO:0000256" key="7">
    <source>
        <dbReference type="SAM" id="Phobius"/>
    </source>
</evidence>
<dbReference type="RefSeq" id="WP_121840606.1">
    <property type="nucleotide sequence ID" value="NZ_ML014850.1"/>
</dbReference>
<dbReference type="OrthoDB" id="9778341at2"/>
<dbReference type="NCBIfam" id="TIGR04239">
    <property type="entry name" value="rhombo_GlpG"/>
    <property type="match status" value="1"/>
</dbReference>
<dbReference type="Gene3D" id="1.20.1540.10">
    <property type="entry name" value="Rhomboid-like"/>
    <property type="match status" value="1"/>
</dbReference>
<dbReference type="Pfam" id="PF01694">
    <property type="entry name" value="Rhomboid"/>
    <property type="match status" value="1"/>
</dbReference>
<evidence type="ECO:0000313" key="11">
    <source>
        <dbReference type="Proteomes" id="UP000281474"/>
    </source>
</evidence>
<dbReference type="InterPro" id="IPR035952">
    <property type="entry name" value="Rhomboid-like_sf"/>
</dbReference>
<dbReference type="Pfam" id="PF12122">
    <property type="entry name" value="Rhomboid_N"/>
    <property type="match status" value="1"/>
</dbReference>
<keyword evidence="11" id="KW-1185">Reference proteome</keyword>
<evidence type="ECO:0000256" key="5">
    <source>
        <dbReference type="ARBA" id="ARBA00022989"/>
    </source>
</evidence>
<dbReference type="EC" id="3.4.21.105" evidence="10"/>
<keyword evidence="4 7" id="KW-0812">Transmembrane</keyword>
<evidence type="ECO:0000313" key="10">
    <source>
        <dbReference type="EMBL" id="RLV58072.1"/>
    </source>
</evidence>
<dbReference type="PANTHER" id="PTHR43066:SF26">
    <property type="entry name" value="RHOMBOID PROTEASE GLPG"/>
    <property type="match status" value="1"/>
</dbReference>
<evidence type="ECO:0000256" key="2">
    <source>
        <dbReference type="ARBA" id="ARBA00022475"/>
    </source>
</evidence>
<dbReference type="AlphaFoldDB" id="A0A3L8PVH8"/>
<protein>
    <submittedName>
        <fullName evidence="10">Rhomboid family intramembrane serine protease GlpG</fullName>
        <ecNumber evidence="10">3.4.21.105</ecNumber>
    </submittedName>
</protein>
<dbReference type="Proteomes" id="UP000281474">
    <property type="component" value="Unassembled WGS sequence"/>
</dbReference>
<keyword evidence="2" id="KW-1003">Cell membrane</keyword>
<sequence>MTEIGVLPNIRAAQALSDYLKGQGIACQLEPAAEGIIISIVKDQDVKTAEEILDHFLSHPNDPRYLQASWDHGDSRNRIDYGSSAQGIVREFLRDSGPLTLIIFGLCIVIFILMNMGYANQVFGQLSYFGAIGSFGNEASEWWRFFTPSLLHFSLMHISFNLLWWWYFGGKIEKRVGLVTLLTLLIVAGTLPNLLQAHFSGPNFGGLSGVVYALIGYVWVMQQRCPQKGLAMPPALMVMSVLWMILGFAGLLPTATANSAHLGGLLIGLAQGVIDSKRYQ</sequence>
<dbReference type="InterPro" id="IPR023662">
    <property type="entry name" value="Rhomboid_protease_GlpG"/>
</dbReference>
<organism evidence="10 11">
    <name type="scientific">Parashewanella curva</name>
    <dbReference type="NCBI Taxonomy" id="2338552"/>
    <lineage>
        <taxon>Bacteria</taxon>
        <taxon>Pseudomonadati</taxon>
        <taxon>Pseudomonadota</taxon>
        <taxon>Gammaproteobacteria</taxon>
        <taxon>Alteromonadales</taxon>
        <taxon>Shewanellaceae</taxon>
        <taxon>Parashewanella</taxon>
    </lineage>
</organism>
<dbReference type="PANTHER" id="PTHR43066">
    <property type="entry name" value="RHOMBOID-RELATED PROTEIN"/>
    <property type="match status" value="1"/>
</dbReference>
<accession>A0A3L8PVH8</accession>